<feature type="domain" description="Reverse transcriptase Ty1/copia-type" evidence="1">
    <location>
        <begin position="173"/>
        <end position="231"/>
    </location>
</feature>
<comment type="caution">
    <text evidence="2">The sequence shown here is derived from an EMBL/GenBank/DDBJ whole genome shotgun (WGS) entry which is preliminary data.</text>
</comment>
<dbReference type="AlphaFoldDB" id="A0A6L2KNR2"/>
<accession>A0A6L2KNR2</accession>
<gene>
    <name evidence="2" type="ORF">Tci_023129</name>
</gene>
<dbReference type="InterPro" id="IPR013103">
    <property type="entry name" value="RVT_2"/>
</dbReference>
<reference evidence="2" key="1">
    <citation type="journal article" date="2019" name="Sci. Rep.">
        <title>Draft genome of Tanacetum cinerariifolium, the natural source of mosquito coil.</title>
        <authorList>
            <person name="Yamashiro T."/>
            <person name="Shiraishi A."/>
            <person name="Satake H."/>
            <person name="Nakayama K."/>
        </authorList>
    </citation>
    <scope>NUCLEOTIDE SEQUENCE</scope>
</reference>
<sequence length="305" mass="35043">MNEIPSYQDLDNLFGPMYEEYYASSTSKVSNNSAANTFDVENTPSPSSIIVEDSDASQIVTSSKETITQESKTLVLETHSDKQIQKDVAEFNGNIIMHSFENPKLEEAKSSSNYQDPSNMHEFHQQHRYTNKWTKNHPIEQVISDPSKPVQTRNQLRTDVESCVFQTIRRVGLVPLLDARHAIKVKWLWKNETYAENMIIQNKSRLVAKGYSQQEGIDFEESFAPVARLEVGLFSNRFAKLMKDNFEMSMMGEMKFFLEIQIDQSPCGIFINQSQYTMELLRKHRMEKCDIVTTPMATAKINADL</sequence>
<dbReference type="EMBL" id="BKCJ010002822">
    <property type="protein sequence ID" value="GEU51151.1"/>
    <property type="molecule type" value="Genomic_DNA"/>
</dbReference>
<organism evidence="2">
    <name type="scientific">Tanacetum cinerariifolium</name>
    <name type="common">Dalmatian daisy</name>
    <name type="synonym">Chrysanthemum cinerariifolium</name>
    <dbReference type="NCBI Taxonomy" id="118510"/>
    <lineage>
        <taxon>Eukaryota</taxon>
        <taxon>Viridiplantae</taxon>
        <taxon>Streptophyta</taxon>
        <taxon>Embryophyta</taxon>
        <taxon>Tracheophyta</taxon>
        <taxon>Spermatophyta</taxon>
        <taxon>Magnoliopsida</taxon>
        <taxon>eudicotyledons</taxon>
        <taxon>Gunneridae</taxon>
        <taxon>Pentapetalae</taxon>
        <taxon>asterids</taxon>
        <taxon>campanulids</taxon>
        <taxon>Asterales</taxon>
        <taxon>Asteraceae</taxon>
        <taxon>Asteroideae</taxon>
        <taxon>Anthemideae</taxon>
        <taxon>Anthemidinae</taxon>
        <taxon>Tanacetum</taxon>
    </lineage>
</organism>
<name>A0A6L2KNR2_TANCI</name>
<proteinExistence type="predicted"/>
<evidence type="ECO:0000313" key="2">
    <source>
        <dbReference type="EMBL" id="GEU51151.1"/>
    </source>
</evidence>
<evidence type="ECO:0000259" key="1">
    <source>
        <dbReference type="Pfam" id="PF07727"/>
    </source>
</evidence>
<protein>
    <submittedName>
        <fullName evidence="2">Gag-Pol polyprotein</fullName>
    </submittedName>
</protein>
<dbReference type="Pfam" id="PF07727">
    <property type="entry name" value="RVT_2"/>
    <property type="match status" value="2"/>
</dbReference>
<feature type="domain" description="Reverse transcriptase Ty1/copia-type" evidence="1">
    <location>
        <begin position="236"/>
        <end position="297"/>
    </location>
</feature>